<dbReference type="KEGG" id="dcr:108198785"/>
<dbReference type="Proteomes" id="UP000077755">
    <property type="component" value="Chromosome 8"/>
</dbReference>
<protein>
    <recommendedName>
        <fullName evidence="4">Helitron helicase-like domain-containing protein</fullName>
    </recommendedName>
</protein>
<evidence type="ECO:0000256" key="1">
    <source>
        <dbReference type="SAM" id="MobiDB-lite"/>
    </source>
</evidence>
<feature type="compositionally biased region" description="Acidic residues" evidence="1">
    <location>
        <begin position="245"/>
        <end position="256"/>
    </location>
</feature>
<feature type="region of interest" description="Disordered" evidence="1">
    <location>
        <begin position="245"/>
        <end position="275"/>
    </location>
</feature>
<dbReference type="PANTHER" id="PTHR45786:SF74">
    <property type="entry name" value="ATP-DEPENDENT DNA HELICASE"/>
    <property type="match status" value="1"/>
</dbReference>
<evidence type="ECO:0000313" key="3">
    <source>
        <dbReference type="Proteomes" id="UP000077755"/>
    </source>
</evidence>
<name>A0AAF0XS40_DAUCS</name>
<dbReference type="EMBL" id="CP093350">
    <property type="protein sequence ID" value="WOH11641.1"/>
    <property type="molecule type" value="Genomic_DNA"/>
</dbReference>
<organism evidence="2 3">
    <name type="scientific">Daucus carota subsp. sativus</name>
    <name type="common">Carrot</name>
    <dbReference type="NCBI Taxonomy" id="79200"/>
    <lineage>
        <taxon>Eukaryota</taxon>
        <taxon>Viridiplantae</taxon>
        <taxon>Streptophyta</taxon>
        <taxon>Embryophyta</taxon>
        <taxon>Tracheophyta</taxon>
        <taxon>Spermatophyta</taxon>
        <taxon>Magnoliopsida</taxon>
        <taxon>eudicotyledons</taxon>
        <taxon>Gunneridae</taxon>
        <taxon>Pentapetalae</taxon>
        <taxon>asterids</taxon>
        <taxon>campanulids</taxon>
        <taxon>Apiales</taxon>
        <taxon>Apiaceae</taxon>
        <taxon>Apioideae</taxon>
        <taxon>Scandiceae</taxon>
        <taxon>Daucinae</taxon>
        <taxon>Daucus</taxon>
        <taxon>Daucus sect. Daucus</taxon>
    </lineage>
</organism>
<feature type="region of interest" description="Disordered" evidence="1">
    <location>
        <begin position="71"/>
        <end position="101"/>
    </location>
</feature>
<reference evidence="2" key="1">
    <citation type="journal article" date="2016" name="Nat. Genet.">
        <title>A high-quality carrot genome assembly provides new insights into carotenoid accumulation and asterid genome evolution.</title>
        <authorList>
            <person name="Iorizzo M."/>
            <person name="Ellison S."/>
            <person name="Senalik D."/>
            <person name="Zeng P."/>
            <person name="Satapoomin P."/>
            <person name="Huang J."/>
            <person name="Bowman M."/>
            <person name="Iovene M."/>
            <person name="Sanseverino W."/>
            <person name="Cavagnaro P."/>
            <person name="Yildiz M."/>
            <person name="Macko-Podgorni A."/>
            <person name="Moranska E."/>
            <person name="Grzebelus E."/>
            <person name="Grzebelus D."/>
            <person name="Ashrafi H."/>
            <person name="Zheng Z."/>
            <person name="Cheng S."/>
            <person name="Spooner D."/>
            <person name="Van Deynze A."/>
            <person name="Simon P."/>
        </authorList>
    </citation>
    <scope>NUCLEOTIDE SEQUENCE</scope>
    <source>
        <tissue evidence="2">Leaf</tissue>
    </source>
</reference>
<dbReference type="AlphaFoldDB" id="A0AAF0XS40"/>
<reference evidence="2" key="2">
    <citation type="submission" date="2022-03" db="EMBL/GenBank/DDBJ databases">
        <title>Draft title - Genomic analysis of global carrot germplasm unveils the trajectory of domestication and the origin of high carotenoid orange carrot.</title>
        <authorList>
            <person name="Iorizzo M."/>
            <person name="Ellison S."/>
            <person name="Senalik D."/>
            <person name="Macko-Podgorni A."/>
            <person name="Grzebelus D."/>
            <person name="Bostan H."/>
            <person name="Rolling W."/>
            <person name="Curaba J."/>
            <person name="Simon P."/>
        </authorList>
    </citation>
    <scope>NUCLEOTIDE SEQUENCE</scope>
    <source>
        <tissue evidence="2">Leaf</tissue>
    </source>
</reference>
<evidence type="ECO:0008006" key="4">
    <source>
        <dbReference type="Google" id="ProtNLM"/>
    </source>
</evidence>
<evidence type="ECO:0000313" key="2">
    <source>
        <dbReference type="EMBL" id="WOH11641.1"/>
    </source>
</evidence>
<feature type="region of interest" description="Disordered" evidence="1">
    <location>
        <begin position="22"/>
        <end position="53"/>
    </location>
</feature>
<proteinExistence type="predicted"/>
<sequence>MSNEGSSDKSWRLFTSEDMIQGYKPKSVRKRKTSAEKGNISGNSSKRFTYPRNPLTPTAAHSVISKCTQTFTESSLSPPGSSNISSAYRRPDNSVAPSRTPLCNITNRMEYNTNKPGKPFSGTPKSKFQDTSRILFVDENSPLLEAKKRLQDDYIGLRNNSAADTTPDNAVAASRTPLSNITNLVEENNINPGKPVCCTAKSKYQDTTRTLFGNENSPPFEANKHLQDDEIECSTIANLVFSESSDNDDLCDSSNDEDYRPGVDFDSDSDSEQRMNSTISRPVPAEYVSLGSPEAICSKCNARLWKEERTNKNVTKGLPIFSICCRKGDVTLPPTPPTPSYLKQLYSNKETGPEFQRSIRLYNAMFAFTSSGGKVDHSINNGRGPYVYRLNGQNHHVFGQLIPDDGKEPAYCQLYIYDTANEVNNRLRWVNVEDQQTVDTDVIQGLIQMLDETNELVAKFRMARDRWEAKDLVDLKVELKANSNFLPSSFQ</sequence>
<dbReference type="PANTHER" id="PTHR45786">
    <property type="entry name" value="DNA BINDING PROTEIN-LIKE"/>
    <property type="match status" value="1"/>
</dbReference>
<keyword evidence="3" id="KW-1185">Reference proteome</keyword>
<accession>A0AAF0XS40</accession>
<gene>
    <name evidence="2" type="ORF">DCAR_0831131</name>
</gene>
<feature type="compositionally biased region" description="Low complexity" evidence="1">
    <location>
        <begin position="74"/>
        <end position="86"/>
    </location>
</feature>